<evidence type="ECO:0000256" key="7">
    <source>
        <dbReference type="ARBA" id="ARBA00022691"/>
    </source>
</evidence>
<evidence type="ECO:0000256" key="6">
    <source>
        <dbReference type="ARBA" id="ARBA00022679"/>
    </source>
</evidence>
<evidence type="ECO:0000313" key="12">
    <source>
        <dbReference type="Proteomes" id="UP001303222"/>
    </source>
</evidence>
<dbReference type="Pfam" id="PF04072">
    <property type="entry name" value="LCM"/>
    <property type="match status" value="1"/>
</dbReference>
<evidence type="ECO:0000256" key="9">
    <source>
        <dbReference type="PIRSR" id="PIRSR016305-1"/>
    </source>
</evidence>
<feature type="binding site" evidence="9">
    <location>
        <position position="289"/>
    </location>
    <ligand>
        <name>S-adenosyl-L-methionine</name>
        <dbReference type="ChEBI" id="CHEBI:59789"/>
    </ligand>
</feature>
<dbReference type="Gene3D" id="3.40.50.150">
    <property type="entry name" value="Vaccinia Virus protein VP39"/>
    <property type="match status" value="1"/>
</dbReference>
<dbReference type="InterPro" id="IPR029063">
    <property type="entry name" value="SAM-dependent_MTases_sf"/>
</dbReference>
<evidence type="ECO:0000313" key="11">
    <source>
        <dbReference type="EMBL" id="KAK3948150.1"/>
    </source>
</evidence>
<comment type="function">
    <text evidence="8">Methylates the carboxyl group of the C-terminal leucine residue of protein phosphatase 2A catalytic subunits to form alpha-leucine ester residues.</text>
</comment>
<evidence type="ECO:0000256" key="3">
    <source>
        <dbReference type="ARBA" id="ARBA00012834"/>
    </source>
</evidence>
<dbReference type="InterPro" id="IPR016651">
    <property type="entry name" value="LCMT1"/>
</dbReference>
<dbReference type="SUPFAM" id="SSF53335">
    <property type="entry name" value="S-adenosyl-L-methionine-dependent methyltransferases"/>
    <property type="match status" value="2"/>
</dbReference>
<name>A0AAN6NM58_9PEZI</name>
<evidence type="ECO:0000256" key="1">
    <source>
        <dbReference type="ARBA" id="ARBA00000724"/>
    </source>
</evidence>
<keyword evidence="12" id="KW-1185">Reference proteome</keyword>
<proteinExistence type="inferred from homology"/>
<sequence length="428" mass="46212">MSGTAPSIPNLLTLRGRIGGGGVTRGRYRGVIHRGGRGHGPGAPSASAAHDATIQGTDTDAAVSRLSAVQVGYLDDPYAELFAQSGPGAARRLPIINRGTYARTTAIDKLVDKFLDDTESSSDGRQIVSLGAGTDTRSLRLFSPSASTSRKRVIYHEIDFPVMCEKKQRIVRGAPQLRSILSDPESVEELSQHGGGNSWHSKAVADQHQGSELWVHGLDLRAIAAAQQPQQPLPPGVPVGSRGLHASPSTIGSTRQQEEQTEETTQPQQKEPLTLTSLNPNLPTLIISECCLCYLPPSAASSILSFFTTTIQSPLGIVIYEPIKPDDAFGKMMVSNLAARDIKMPTLEVYKEAHDQARRLREAGFGGEKGGGAKSKTIEQIWEGWMNQAEKERVDALEGLDEVEEWKLLAAHYIVVWGWRGEGVDLGI</sequence>
<comment type="catalytic activity">
    <reaction evidence="1 8">
        <text>[phosphatase 2A protein]-C-terminal L-leucine + S-adenosyl-L-methionine = [phosphatase 2A protein]-C-terminal L-leucine methyl ester + S-adenosyl-L-homocysteine</text>
        <dbReference type="Rhea" id="RHEA:48544"/>
        <dbReference type="Rhea" id="RHEA-COMP:12134"/>
        <dbReference type="Rhea" id="RHEA-COMP:12135"/>
        <dbReference type="ChEBI" id="CHEBI:57856"/>
        <dbReference type="ChEBI" id="CHEBI:59789"/>
        <dbReference type="ChEBI" id="CHEBI:90516"/>
        <dbReference type="ChEBI" id="CHEBI:90517"/>
        <dbReference type="EC" id="2.1.1.233"/>
    </reaction>
</comment>
<evidence type="ECO:0000256" key="8">
    <source>
        <dbReference type="PIRNR" id="PIRNR016305"/>
    </source>
</evidence>
<dbReference type="GO" id="GO:0018423">
    <property type="term" value="F:protein C-terminal leucine carboxyl O-methyltransferase activity"/>
    <property type="evidence" value="ECO:0007669"/>
    <property type="project" value="UniProtKB-EC"/>
</dbReference>
<evidence type="ECO:0000256" key="5">
    <source>
        <dbReference type="ARBA" id="ARBA00022603"/>
    </source>
</evidence>
<comment type="caution">
    <text evidence="11">The sequence shown here is derived from an EMBL/GenBank/DDBJ whole genome shotgun (WGS) entry which is preliminary data.</text>
</comment>
<evidence type="ECO:0000256" key="10">
    <source>
        <dbReference type="SAM" id="MobiDB-lite"/>
    </source>
</evidence>
<feature type="region of interest" description="Disordered" evidence="10">
    <location>
        <begin position="184"/>
        <end position="203"/>
    </location>
</feature>
<dbReference type="PANTHER" id="PTHR13600">
    <property type="entry name" value="LEUCINE CARBOXYL METHYLTRANSFERASE"/>
    <property type="match status" value="1"/>
</dbReference>
<reference evidence="11" key="1">
    <citation type="journal article" date="2023" name="Mol. Phylogenet. Evol.">
        <title>Genome-scale phylogeny and comparative genomics of the fungal order Sordariales.</title>
        <authorList>
            <person name="Hensen N."/>
            <person name="Bonometti L."/>
            <person name="Westerberg I."/>
            <person name="Brannstrom I.O."/>
            <person name="Guillou S."/>
            <person name="Cros-Aarteil S."/>
            <person name="Calhoun S."/>
            <person name="Haridas S."/>
            <person name="Kuo A."/>
            <person name="Mondo S."/>
            <person name="Pangilinan J."/>
            <person name="Riley R."/>
            <person name="LaButti K."/>
            <person name="Andreopoulos B."/>
            <person name="Lipzen A."/>
            <person name="Chen C."/>
            <person name="Yan M."/>
            <person name="Daum C."/>
            <person name="Ng V."/>
            <person name="Clum A."/>
            <person name="Steindorff A."/>
            <person name="Ohm R.A."/>
            <person name="Martin F."/>
            <person name="Silar P."/>
            <person name="Natvig D.O."/>
            <person name="Lalanne C."/>
            <person name="Gautier V."/>
            <person name="Ament-Velasquez S.L."/>
            <person name="Kruys A."/>
            <person name="Hutchinson M.I."/>
            <person name="Powell A.J."/>
            <person name="Barry K."/>
            <person name="Miller A.N."/>
            <person name="Grigoriev I.V."/>
            <person name="Debuchy R."/>
            <person name="Gladieux P."/>
            <person name="Hiltunen Thoren M."/>
            <person name="Johannesson H."/>
        </authorList>
    </citation>
    <scope>NUCLEOTIDE SEQUENCE</scope>
    <source>
        <strain evidence="11">CBS 626.80</strain>
    </source>
</reference>
<keyword evidence="7 8" id="KW-0949">S-adenosyl-L-methionine</keyword>
<dbReference type="AlphaFoldDB" id="A0AAN6NM58"/>
<dbReference type="Proteomes" id="UP001303222">
    <property type="component" value="Unassembled WGS sequence"/>
</dbReference>
<keyword evidence="5 8" id="KW-0489">Methyltransferase</keyword>
<dbReference type="PANTHER" id="PTHR13600:SF21">
    <property type="entry name" value="LEUCINE CARBOXYL METHYLTRANSFERASE 1"/>
    <property type="match status" value="1"/>
</dbReference>
<dbReference type="EC" id="2.1.1.233" evidence="3 8"/>
<dbReference type="InterPro" id="IPR007213">
    <property type="entry name" value="Ppm1/Ppm2/Tcmp"/>
</dbReference>
<feature type="compositionally biased region" description="Low complexity" evidence="10">
    <location>
        <begin position="263"/>
        <end position="277"/>
    </location>
</feature>
<reference evidence="11" key="2">
    <citation type="submission" date="2023-06" db="EMBL/GenBank/DDBJ databases">
        <authorList>
            <consortium name="Lawrence Berkeley National Laboratory"/>
            <person name="Mondo S.J."/>
            <person name="Hensen N."/>
            <person name="Bonometti L."/>
            <person name="Westerberg I."/>
            <person name="Brannstrom I.O."/>
            <person name="Guillou S."/>
            <person name="Cros-Aarteil S."/>
            <person name="Calhoun S."/>
            <person name="Haridas S."/>
            <person name="Kuo A."/>
            <person name="Pangilinan J."/>
            <person name="Riley R."/>
            <person name="Labutti K."/>
            <person name="Andreopoulos B."/>
            <person name="Lipzen A."/>
            <person name="Chen C."/>
            <person name="Yanf M."/>
            <person name="Daum C."/>
            <person name="Ng V."/>
            <person name="Clum A."/>
            <person name="Steindorff A."/>
            <person name="Ohm R."/>
            <person name="Martin F."/>
            <person name="Silar P."/>
            <person name="Natvig D."/>
            <person name="Lalanne C."/>
            <person name="Gautier V."/>
            <person name="Ament-Velasquez S.L."/>
            <person name="Kruys A."/>
            <person name="Hutchinson M.I."/>
            <person name="Powell A.J."/>
            <person name="Barry K."/>
            <person name="Miller A.N."/>
            <person name="Grigoriev I.V."/>
            <person name="Debuchy R."/>
            <person name="Gladieux P."/>
            <person name="Thoren M.H."/>
            <person name="Johannesson H."/>
        </authorList>
    </citation>
    <scope>NUCLEOTIDE SEQUENCE</scope>
    <source>
        <strain evidence="11">CBS 626.80</strain>
    </source>
</reference>
<comment type="similarity">
    <text evidence="2 8">Belongs to the methyltransferase superfamily. LCMT family.</text>
</comment>
<dbReference type="EMBL" id="MU859282">
    <property type="protein sequence ID" value="KAK3948150.1"/>
    <property type="molecule type" value="Genomic_DNA"/>
</dbReference>
<feature type="binding site" evidence="9">
    <location>
        <begin position="219"/>
        <end position="220"/>
    </location>
    <ligand>
        <name>S-adenosyl-L-methionine</name>
        <dbReference type="ChEBI" id="CHEBI:59789"/>
    </ligand>
</feature>
<evidence type="ECO:0000256" key="2">
    <source>
        <dbReference type="ARBA" id="ARBA00010703"/>
    </source>
</evidence>
<organism evidence="11 12">
    <name type="scientific">Pseudoneurospora amorphoporcata</name>
    <dbReference type="NCBI Taxonomy" id="241081"/>
    <lineage>
        <taxon>Eukaryota</taxon>
        <taxon>Fungi</taxon>
        <taxon>Dikarya</taxon>
        <taxon>Ascomycota</taxon>
        <taxon>Pezizomycotina</taxon>
        <taxon>Sordariomycetes</taxon>
        <taxon>Sordariomycetidae</taxon>
        <taxon>Sordariales</taxon>
        <taxon>Sordariaceae</taxon>
        <taxon>Pseudoneurospora</taxon>
    </lineage>
</organism>
<keyword evidence="6 8" id="KW-0808">Transferase</keyword>
<feature type="binding site" evidence="9">
    <location>
        <position position="131"/>
    </location>
    <ligand>
        <name>S-adenosyl-L-methionine</name>
        <dbReference type="ChEBI" id="CHEBI:59789"/>
    </ligand>
</feature>
<protein>
    <recommendedName>
        <fullName evidence="4 8">Leucine carboxyl methyltransferase 1</fullName>
        <ecNumber evidence="3 8">2.1.1.233</ecNumber>
    </recommendedName>
</protein>
<accession>A0AAN6NM58</accession>
<dbReference type="PIRSF" id="PIRSF016305">
    <property type="entry name" value="LCM_mtfrase"/>
    <property type="match status" value="1"/>
</dbReference>
<feature type="binding site" evidence="9">
    <location>
        <position position="103"/>
    </location>
    <ligand>
        <name>S-adenosyl-L-methionine</name>
        <dbReference type="ChEBI" id="CHEBI:59789"/>
    </ligand>
</feature>
<gene>
    <name evidence="11" type="ORF">QBC32DRAFT_269449</name>
</gene>
<feature type="region of interest" description="Disordered" evidence="10">
    <location>
        <begin position="228"/>
        <end position="277"/>
    </location>
</feature>
<evidence type="ECO:0000256" key="4">
    <source>
        <dbReference type="ARBA" id="ARBA00017497"/>
    </source>
</evidence>
<dbReference type="GO" id="GO:0032259">
    <property type="term" value="P:methylation"/>
    <property type="evidence" value="ECO:0007669"/>
    <property type="project" value="UniProtKB-KW"/>
</dbReference>